<dbReference type="Proteomes" id="UP000178656">
    <property type="component" value="Unassembled WGS sequence"/>
</dbReference>
<evidence type="ECO:0000313" key="2">
    <source>
        <dbReference type="Proteomes" id="UP000178656"/>
    </source>
</evidence>
<sequence>MTEHSFPKLNTYQTNLMDEVIKLLFNTKLTFREYYEQTPRFRNLYAKMEEARKQAMELAKTDEPAAVKQLAQAYRRLATEVEGENVDWQWKK</sequence>
<gene>
    <name evidence="1" type="ORF">A2482_02575</name>
</gene>
<evidence type="ECO:0000313" key="1">
    <source>
        <dbReference type="EMBL" id="OGF37034.1"/>
    </source>
</evidence>
<protein>
    <submittedName>
        <fullName evidence="1">Uncharacterized protein</fullName>
    </submittedName>
</protein>
<comment type="caution">
    <text evidence="1">The sequence shown here is derived from an EMBL/GenBank/DDBJ whole genome shotgun (WGS) entry which is preliminary data.</text>
</comment>
<name>A0A1F5TDH4_9BACT</name>
<dbReference type="EMBL" id="MFGM01000026">
    <property type="protein sequence ID" value="OGF37034.1"/>
    <property type="molecule type" value="Genomic_DNA"/>
</dbReference>
<proteinExistence type="predicted"/>
<accession>A0A1F5TDH4</accession>
<reference evidence="1 2" key="1">
    <citation type="journal article" date="2016" name="Nat. Commun.">
        <title>Thousands of microbial genomes shed light on interconnected biogeochemical processes in an aquifer system.</title>
        <authorList>
            <person name="Anantharaman K."/>
            <person name="Brown C.T."/>
            <person name="Hug L.A."/>
            <person name="Sharon I."/>
            <person name="Castelle C.J."/>
            <person name="Probst A.J."/>
            <person name="Thomas B.C."/>
            <person name="Singh A."/>
            <person name="Wilkins M.J."/>
            <person name="Karaoz U."/>
            <person name="Brodie E.L."/>
            <person name="Williams K.H."/>
            <person name="Hubbard S.S."/>
            <person name="Banfield J.F."/>
        </authorList>
    </citation>
    <scope>NUCLEOTIDE SEQUENCE [LARGE SCALE GENOMIC DNA]</scope>
</reference>
<dbReference type="AlphaFoldDB" id="A0A1F5TDH4"/>
<organism evidence="1 2">
    <name type="scientific">Candidatus Falkowbacteria bacterium RIFOXYC2_FULL_48_21</name>
    <dbReference type="NCBI Taxonomy" id="1798005"/>
    <lineage>
        <taxon>Bacteria</taxon>
        <taxon>Candidatus Falkowiibacteriota</taxon>
    </lineage>
</organism>